<dbReference type="SUPFAM" id="SSF57716">
    <property type="entry name" value="Glucocorticoid receptor-like (DNA-binding domain)"/>
    <property type="match status" value="1"/>
</dbReference>
<dbReference type="InterPro" id="IPR000536">
    <property type="entry name" value="Nucl_hrmn_rcpt_lig-bd"/>
</dbReference>
<protein>
    <submittedName>
        <fullName evidence="14">Zinc finger, c4 type (Two domains) domain-containing protein</fullName>
    </submittedName>
</protein>
<dbReference type="GO" id="GO:0000978">
    <property type="term" value="F:RNA polymerase II cis-regulatory region sequence-specific DNA binding"/>
    <property type="evidence" value="ECO:0007669"/>
    <property type="project" value="InterPro"/>
</dbReference>
<dbReference type="CDD" id="cd06960">
    <property type="entry name" value="NR_DBD_HNF4A"/>
    <property type="match status" value="1"/>
</dbReference>
<comment type="caution">
    <text evidence="14">The sequence shown here is derived from an EMBL/GenBank/DDBJ whole genome shotgun (WGS) entry which is preliminary data.</text>
</comment>
<dbReference type="GO" id="GO:0005634">
    <property type="term" value="C:nucleus"/>
    <property type="evidence" value="ECO:0007669"/>
    <property type="project" value="UniProtKB-SubCell"/>
</dbReference>
<evidence type="ECO:0000313" key="14">
    <source>
        <dbReference type="EMBL" id="KAI1698759.1"/>
    </source>
</evidence>
<evidence type="ECO:0000256" key="5">
    <source>
        <dbReference type="ARBA" id="ARBA00022833"/>
    </source>
</evidence>
<evidence type="ECO:0000259" key="13">
    <source>
        <dbReference type="PROSITE" id="PS51030"/>
    </source>
</evidence>
<keyword evidence="6 11" id="KW-0805">Transcription regulation</keyword>
<feature type="region of interest" description="Disordered" evidence="12">
    <location>
        <begin position="396"/>
        <end position="421"/>
    </location>
</feature>
<dbReference type="InterPro" id="IPR001628">
    <property type="entry name" value="Znf_hrmn_rcpt"/>
</dbReference>
<dbReference type="InterPro" id="IPR013088">
    <property type="entry name" value="Znf_NHR/GATA"/>
</dbReference>
<name>A0AAD4MMH6_9BILA</name>
<feature type="domain" description="Nuclear receptor" evidence="13">
    <location>
        <begin position="8"/>
        <end position="84"/>
    </location>
</feature>
<dbReference type="Gene3D" id="1.10.565.10">
    <property type="entry name" value="Retinoid X Receptor"/>
    <property type="match status" value="1"/>
</dbReference>
<keyword evidence="7 11" id="KW-0238">DNA-binding</keyword>
<dbReference type="GO" id="GO:0008270">
    <property type="term" value="F:zinc ion binding"/>
    <property type="evidence" value="ECO:0007669"/>
    <property type="project" value="UniProtKB-KW"/>
</dbReference>
<evidence type="ECO:0000256" key="1">
    <source>
        <dbReference type="ARBA" id="ARBA00004123"/>
    </source>
</evidence>
<dbReference type="GO" id="GO:0003700">
    <property type="term" value="F:DNA-binding transcription factor activity"/>
    <property type="evidence" value="ECO:0007669"/>
    <property type="project" value="InterPro"/>
</dbReference>
<keyword evidence="9 11" id="KW-0675">Receptor</keyword>
<evidence type="ECO:0000256" key="7">
    <source>
        <dbReference type="ARBA" id="ARBA00023125"/>
    </source>
</evidence>
<comment type="subcellular location">
    <subcellularLocation>
        <location evidence="1 11">Nucleus</location>
    </subcellularLocation>
</comment>
<evidence type="ECO:0000256" key="9">
    <source>
        <dbReference type="ARBA" id="ARBA00023170"/>
    </source>
</evidence>
<dbReference type="PANTHER" id="PTHR46011">
    <property type="entry name" value="NUCLEAR HORMONE RECEPTOR FAMILY MEMBER NHR-86-RELATED"/>
    <property type="match status" value="1"/>
</dbReference>
<keyword evidence="5 11" id="KW-0862">Zinc</keyword>
<evidence type="ECO:0000256" key="2">
    <source>
        <dbReference type="ARBA" id="ARBA00005993"/>
    </source>
</evidence>
<accession>A0AAD4MMH6</accession>
<keyword evidence="3 11" id="KW-0479">Metal-binding</keyword>
<keyword evidence="4 11" id="KW-0863">Zinc-finger</keyword>
<dbReference type="Proteomes" id="UP001201812">
    <property type="component" value="Unassembled WGS sequence"/>
</dbReference>
<evidence type="ECO:0000256" key="11">
    <source>
        <dbReference type="RuleBase" id="RU004334"/>
    </source>
</evidence>
<evidence type="ECO:0000256" key="10">
    <source>
        <dbReference type="ARBA" id="ARBA00023242"/>
    </source>
</evidence>
<gene>
    <name evidence="14" type="ORF">DdX_17716</name>
</gene>
<dbReference type="PRINTS" id="PR00047">
    <property type="entry name" value="STROIDFINGER"/>
</dbReference>
<dbReference type="PROSITE" id="PS51030">
    <property type="entry name" value="NUCLEAR_REC_DBD_2"/>
    <property type="match status" value="1"/>
</dbReference>
<feature type="compositionally biased region" description="Polar residues" evidence="12">
    <location>
        <begin position="399"/>
        <end position="411"/>
    </location>
</feature>
<reference evidence="14" key="1">
    <citation type="submission" date="2022-01" db="EMBL/GenBank/DDBJ databases">
        <title>Genome Sequence Resource for Two Populations of Ditylenchus destructor, the Migratory Endoparasitic Phytonematode.</title>
        <authorList>
            <person name="Zhang H."/>
            <person name="Lin R."/>
            <person name="Xie B."/>
        </authorList>
    </citation>
    <scope>NUCLEOTIDE SEQUENCE</scope>
    <source>
        <strain evidence="14">BazhouSP</strain>
    </source>
</reference>
<sequence length="421" mass="48172">MSIPESSSTQCAVCNSPHHGMHFGVMACRACSSFFRRTIFERKTYSCRKSNNCDIFADGMRNACRACRLQHCLRAGMRVDTDKSKNGDKAADLPTVPSLAQCSLSNSVPFIHSVPTNQVVVDLTVETPLLEHYRVGFRNFNSGQRSLFTIENPSTIFSAPQYKPLKVSECMRMDRGSVSLLHTMCINFFEPFNVLPHEKKMQILKQYWTYFEFMHGAYLTIEALPYLQKSTQADSNSTSGGEKPVIDKLVTHYGYYLDIESVQDFFPEDEADIEKLRRYMEPWLEETFTWMTEYQHLNVTEIELVAMNAILFWNTVDKFELLSPEMRQKRDTVFVELNSVLMRSLGGINGSIRLGQIVSFMHKTMASSVEWYESWTVAKIFLPQIRDVWDEDVCPIQDPANNATGTNASSSDNEKTEKETN</sequence>
<dbReference type="PROSITE" id="PS00031">
    <property type="entry name" value="NUCLEAR_REC_DBD_1"/>
    <property type="match status" value="1"/>
</dbReference>
<dbReference type="SMART" id="SM00430">
    <property type="entry name" value="HOLI"/>
    <property type="match status" value="1"/>
</dbReference>
<evidence type="ECO:0000256" key="12">
    <source>
        <dbReference type="SAM" id="MobiDB-lite"/>
    </source>
</evidence>
<dbReference type="PANTHER" id="PTHR46011:SF20">
    <property type="entry name" value="NUCLEAR HORMONE RECEPTOR FAMILY MEMBER ODR-7"/>
    <property type="match status" value="1"/>
</dbReference>
<dbReference type="AlphaFoldDB" id="A0AAD4MMH6"/>
<evidence type="ECO:0000256" key="8">
    <source>
        <dbReference type="ARBA" id="ARBA00023163"/>
    </source>
</evidence>
<keyword evidence="8 11" id="KW-0804">Transcription</keyword>
<dbReference type="EMBL" id="JAKKPZ010000205">
    <property type="protein sequence ID" value="KAI1698759.1"/>
    <property type="molecule type" value="Genomic_DNA"/>
</dbReference>
<evidence type="ECO:0000256" key="6">
    <source>
        <dbReference type="ARBA" id="ARBA00023015"/>
    </source>
</evidence>
<evidence type="ECO:0000256" key="4">
    <source>
        <dbReference type="ARBA" id="ARBA00022771"/>
    </source>
</evidence>
<dbReference type="Pfam" id="PF00105">
    <property type="entry name" value="zf-C4"/>
    <property type="match status" value="1"/>
</dbReference>
<dbReference type="SMART" id="SM00399">
    <property type="entry name" value="ZnF_C4"/>
    <property type="match status" value="1"/>
</dbReference>
<dbReference type="Gene3D" id="3.30.50.10">
    <property type="entry name" value="Erythroid Transcription Factor GATA-1, subunit A"/>
    <property type="match status" value="1"/>
</dbReference>
<dbReference type="GO" id="GO:0006357">
    <property type="term" value="P:regulation of transcription by RNA polymerase II"/>
    <property type="evidence" value="ECO:0007669"/>
    <property type="project" value="TreeGrafter"/>
</dbReference>
<dbReference type="InterPro" id="IPR035500">
    <property type="entry name" value="NHR-like_dom_sf"/>
</dbReference>
<organism evidence="14 15">
    <name type="scientific">Ditylenchus destructor</name>
    <dbReference type="NCBI Taxonomy" id="166010"/>
    <lineage>
        <taxon>Eukaryota</taxon>
        <taxon>Metazoa</taxon>
        <taxon>Ecdysozoa</taxon>
        <taxon>Nematoda</taxon>
        <taxon>Chromadorea</taxon>
        <taxon>Rhabditida</taxon>
        <taxon>Tylenchina</taxon>
        <taxon>Tylenchomorpha</taxon>
        <taxon>Sphaerularioidea</taxon>
        <taxon>Anguinidae</taxon>
        <taxon>Anguininae</taxon>
        <taxon>Ditylenchus</taxon>
    </lineage>
</organism>
<dbReference type="SUPFAM" id="SSF48508">
    <property type="entry name" value="Nuclear receptor ligand-binding domain"/>
    <property type="match status" value="1"/>
</dbReference>
<feature type="compositionally biased region" description="Basic and acidic residues" evidence="12">
    <location>
        <begin position="412"/>
        <end position="421"/>
    </location>
</feature>
<dbReference type="Pfam" id="PF00104">
    <property type="entry name" value="Hormone_recep"/>
    <property type="match status" value="1"/>
</dbReference>
<keyword evidence="15" id="KW-1185">Reference proteome</keyword>
<dbReference type="InterPro" id="IPR049636">
    <property type="entry name" value="HNF4-like_DBD"/>
</dbReference>
<keyword evidence="10 11" id="KW-0539">Nucleus</keyword>
<evidence type="ECO:0000256" key="3">
    <source>
        <dbReference type="ARBA" id="ARBA00022723"/>
    </source>
</evidence>
<comment type="similarity">
    <text evidence="2 11">Belongs to the nuclear hormone receptor family.</text>
</comment>
<evidence type="ECO:0000313" key="15">
    <source>
        <dbReference type="Proteomes" id="UP001201812"/>
    </source>
</evidence>
<proteinExistence type="inferred from homology"/>